<evidence type="ECO:0000256" key="8">
    <source>
        <dbReference type="ARBA" id="ARBA00022741"/>
    </source>
</evidence>
<dbReference type="eggNOG" id="COG2205">
    <property type="taxonomic scope" value="Bacteria"/>
</dbReference>
<feature type="domain" description="Histidine kinase" evidence="15">
    <location>
        <begin position="244"/>
        <end position="456"/>
    </location>
</feature>
<dbReference type="InterPro" id="IPR003661">
    <property type="entry name" value="HisK_dim/P_dom"/>
</dbReference>
<keyword evidence="8" id="KW-0547">Nucleotide-binding</keyword>
<dbReference type="SUPFAM" id="SSF55874">
    <property type="entry name" value="ATPase domain of HSP90 chaperone/DNA topoisomerase II/histidine kinase"/>
    <property type="match status" value="1"/>
</dbReference>
<keyword evidence="13 14" id="KW-0472">Membrane</keyword>
<keyword evidence="4" id="KW-1003">Cell membrane</keyword>
<dbReference type="InterPro" id="IPR004358">
    <property type="entry name" value="Sig_transdc_His_kin-like_C"/>
</dbReference>
<dbReference type="Pfam" id="PF02518">
    <property type="entry name" value="HATPase_c"/>
    <property type="match status" value="1"/>
</dbReference>
<name>M1MR59_9CLOT</name>
<organism evidence="17 18">
    <name type="scientific">Clostridium saccharoperbutylacetonicum N1-4(HMT)</name>
    <dbReference type="NCBI Taxonomy" id="931276"/>
    <lineage>
        <taxon>Bacteria</taxon>
        <taxon>Bacillati</taxon>
        <taxon>Bacillota</taxon>
        <taxon>Clostridia</taxon>
        <taxon>Eubacteriales</taxon>
        <taxon>Clostridiaceae</taxon>
        <taxon>Clostridium</taxon>
    </lineage>
</organism>
<evidence type="ECO:0000256" key="2">
    <source>
        <dbReference type="ARBA" id="ARBA00004651"/>
    </source>
</evidence>
<keyword evidence="10" id="KW-0067">ATP-binding</keyword>
<dbReference type="SUPFAM" id="SSF158472">
    <property type="entry name" value="HAMP domain-like"/>
    <property type="match status" value="1"/>
</dbReference>
<dbReference type="InterPro" id="IPR050398">
    <property type="entry name" value="HssS/ArlS-like"/>
</dbReference>
<dbReference type="GO" id="GO:0000155">
    <property type="term" value="F:phosphorelay sensor kinase activity"/>
    <property type="evidence" value="ECO:0007669"/>
    <property type="project" value="InterPro"/>
</dbReference>
<dbReference type="GO" id="GO:0005886">
    <property type="term" value="C:plasma membrane"/>
    <property type="evidence" value="ECO:0007669"/>
    <property type="project" value="UniProtKB-SubCell"/>
</dbReference>
<dbReference type="InterPro" id="IPR036097">
    <property type="entry name" value="HisK_dim/P_sf"/>
</dbReference>
<dbReference type="SMART" id="SM00388">
    <property type="entry name" value="HisKA"/>
    <property type="match status" value="1"/>
</dbReference>
<gene>
    <name evidence="17" type="ORF">Cspa_c48950</name>
</gene>
<dbReference type="STRING" id="36745.CLSAP_46630"/>
<dbReference type="InterPro" id="IPR036890">
    <property type="entry name" value="HATPase_C_sf"/>
</dbReference>
<reference evidence="17 18" key="1">
    <citation type="submission" date="2013-02" db="EMBL/GenBank/DDBJ databases">
        <title>Genome sequence of Clostridium saccharoperbutylacetonicum N1-4(HMT).</title>
        <authorList>
            <person name="Poehlein A."/>
            <person name="Daniel R."/>
        </authorList>
    </citation>
    <scope>NUCLEOTIDE SEQUENCE [LARGE SCALE GENOMIC DNA]</scope>
    <source>
        <strain evidence="18">N1-4(HMT)</strain>
    </source>
</reference>
<keyword evidence="11 14" id="KW-1133">Transmembrane helix</keyword>
<protein>
    <recommendedName>
        <fullName evidence="3">histidine kinase</fullName>
        <ecNumber evidence="3">2.7.13.3</ecNumber>
    </recommendedName>
</protein>
<proteinExistence type="predicted"/>
<dbReference type="RefSeq" id="WP_015394957.1">
    <property type="nucleotide sequence ID" value="NC_020291.1"/>
</dbReference>
<dbReference type="Pfam" id="PF00512">
    <property type="entry name" value="HisKA"/>
    <property type="match status" value="1"/>
</dbReference>
<dbReference type="CDD" id="cd00082">
    <property type="entry name" value="HisKA"/>
    <property type="match status" value="1"/>
</dbReference>
<dbReference type="HOGENOM" id="CLU_000445_89_6_9"/>
<dbReference type="SMART" id="SM00304">
    <property type="entry name" value="HAMP"/>
    <property type="match status" value="1"/>
</dbReference>
<dbReference type="Pfam" id="PF00672">
    <property type="entry name" value="HAMP"/>
    <property type="match status" value="1"/>
</dbReference>
<keyword evidence="9 17" id="KW-0418">Kinase</keyword>
<evidence type="ECO:0000259" key="16">
    <source>
        <dbReference type="PROSITE" id="PS50885"/>
    </source>
</evidence>
<evidence type="ECO:0000256" key="1">
    <source>
        <dbReference type="ARBA" id="ARBA00000085"/>
    </source>
</evidence>
<dbReference type="KEGG" id="csr:Cspa_c48950"/>
<keyword evidence="12" id="KW-0902">Two-component regulatory system</keyword>
<feature type="domain" description="HAMP" evidence="16">
    <location>
        <begin position="184"/>
        <end position="236"/>
    </location>
</feature>
<dbReference type="OrthoDB" id="2359336at2"/>
<evidence type="ECO:0000256" key="14">
    <source>
        <dbReference type="SAM" id="Phobius"/>
    </source>
</evidence>
<dbReference type="CDD" id="cd06225">
    <property type="entry name" value="HAMP"/>
    <property type="match status" value="1"/>
</dbReference>
<evidence type="ECO:0000259" key="15">
    <source>
        <dbReference type="PROSITE" id="PS50109"/>
    </source>
</evidence>
<evidence type="ECO:0000256" key="9">
    <source>
        <dbReference type="ARBA" id="ARBA00022777"/>
    </source>
</evidence>
<evidence type="ECO:0000256" key="4">
    <source>
        <dbReference type="ARBA" id="ARBA00022475"/>
    </source>
</evidence>
<dbReference type="FunFam" id="3.30.565.10:FF:000006">
    <property type="entry name" value="Sensor histidine kinase WalK"/>
    <property type="match status" value="1"/>
</dbReference>
<dbReference type="SMART" id="SM00387">
    <property type="entry name" value="HATPase_c"/>
    <property type="match status" value="1"/>
</dbReference>
<evidence type="ECO:0000256" key="7">
    <source>
        <dbReference type="ARBA" id="ARBA00022692"/>
    </source>
</evidence>
<comment type="catalytic activity">
    <reaction evidence="1">
        <text>ATP + protein L-histidine = ADP + protein N-phospho-L-histidine.</text>
        <dbReference type="EC" id="2.7.13.3"/>
    </reaction>
</comment>
<evidence type="ECO:0000313" key="17">
    <source>
        <dbReference type="EMBL" id="AGF58648.1"/>
    </source>
</evidence>
<dbReference type="EC" id="2.7.13.3" evidence="3"/>
<dbReference type="Gene3D" id="3.30.565.10">
    <property type="entry name" value="Histidine kinase-like ATPase, C-terminal domain"/>
    <property type="match status" value="1"/>
</dbReference>
<dbReference type="AlphaFoldDB" id="M1MR59"/>
<dbReference type="Proteomes" id="UP000011728">
    <property type="component" value="Chromosome"/>
</dbReference>
<dbReference type="PRINTS" id="PR00344">
    <property type="entry name" value="BCTRLSENSOR"/>
</dbReference>
<keyword evidence="6" id="KW-0808">Transferase</keyword>
<evidence type="ECO:0000256" key="13">
    <source>
        <dbReference type="ARBA" id="ARBA00023136"/>
    </source>
</evidence>
<dbReference type="PROSITE" id="PS50109">
    <property type="entry name" value="HIS_KIN"/>
    <property type="match status" value="1"/>
</dbReference>
<dbReference type="FunFam" id="1.10.287.130:FF:000001">
    <property type="entry name" value="Two-component sensor histidine kinase"/>
    <property type="match status" value="1"/>
</dbReference>
<dbReference type="PANTHER" id="PTHR45528">
    <property type="entry name" value="SENSOR HISTIDINE KINASE CPXA"/>
    <property type="match status" value="1"/>
</dbReference>
<dbReference type="GO" id="GO:0005524">
    <property type="term" value="F:ATP binding"/>
    <property type="evidence" value="ECO:0007669"/>
    <property type="project" value="UniProtKB-KW"/>
</dbReference>
<dbReference type="InterPro" id="IPR005467">
    <property type="entry name" value="His_kinase_dom"/>
</dbReference>
<feature type="transmembrane region" description="Helical" evidence="14">
    <location>
        <begin position="6"/>
        <end position="25"/>
    </location>
</feature>
<sequence length="456" mass="51758">MKRKVIFYFMIIILLTLGLVMLGFVTGIRQYYYQGIVNTFQNHVESVPSVFEKQTNLSNTDLRAFSDEIIKIYQLKGSELQLLKRDGQLIQSSTGFYGDKNYSLDPSVLALKTINKIEENEYSGEKIMCVYTPLTFDGQVIGILRYSTALTKVNSLIMSLLGYGMIICAVVALIVFMLSLHLGKIIVTPLNDIISFTNKIAAGQYKEKIEKVYPHEFGEIAKTLNYMGDEILKTDRLKNEFISSISHELRTPLTGIKGWIETMQSPNEMTDEELRFGLKIINGESERLINLVENLLDFSRYQADRINLNISKFNLDELIREGAFQLQKKAEKKEIRVIVEAIPFIFKADRDKLKQVILNVLDNAIKFSYKDSSIYVTQAVNNNSVIIQISDSGIGIKEEELEYVMRSFYKIDPKSIGAGLGLVISRNIVEMHKGTIQIESEYGKGTSVIITLPLIE</sequence>
<comment type="subcellular location">
    <subcellularLocation>
        <location evidence="2">Cell membrane</location>
        <topology evidence="2">Multi-pass membrane protein</topology>
    </subcellularLocation>
</comment>
<evidence type="ECO:0000256" key="5">
    <source>
        <dbReference type="ARBA" id="ARBA00022553"/>
    </source>
</evidence>
<evidence type="ECO:0000256" key="10">
    <source>
        <dbReference type="ARBA" id="ARBA00022840"/>
    </source>
</evidence>
<dbReference type="eggNOG" id="COG3850">
    <property type="taxonomic scope" value="Bacteria"/>
</dbReference>
<evidence type="ECO:0000256" key="3">
    <source>
        <dbReference type="ARBA" id="ARBA00012438"/>
    </source>
</evidence>
<accession>M1MR59</accession>
<dbReference type="CDD" id="cd00075">
    <property type="entry name" value="HATPase"/>
    <property type="match status" value="1"/>
</dbReference>
<dbReference type="Gene3D" id="6.10.340.10">
    <property type="match status" value="1"/>
</dbReference>
<dbReference type="EMBL" id="CP004121">
    <property type="protein sequence ID" value="AGF58648.1"/>
    <property type="molecule type" value="Genomic_DNA"/>
</dbReference>
<dbReference type="PANTHER" id="PTHR45528:SF1">
    <property type="entry name" value="SENSOR HISTIDINE KINASE CPXA"/>
    <property type="match status" value="1"/>
</dbReference>
<dbReference type="SUPFAM" id="SSF47384">
    <property type="entry name" value="Homodimeric domain of signal transducing histidine kinase"/>
    <property type="match status" value="1"/>
</dbReference>
<evidence type="ECO:0000256" key="6">
    <source>
        <dbReference type="ARBA" id="ARBA00022679"/>
    </source>
</evidence>
<evidence type="ECO:0000256" key="12">
    <source>
        <dbReference type="ARBA" id="ARBA00023012"/>
    </source>
</evidence>
<feature type="transmembrane region" description="Helical" evidence="14">
    <location>
        <begin position="160"/>
        <end position="182"/>
    </location>
</feature>
<dbReference type="InterPro" id="IPR003594">
    <property type="entry name" value="HATPase_dom"/>
</dbReference>
<dbReference type="Gene3D" id="1.10.287.130">
    <property type="match status" value="1"/>
</dbReference>
<dbReference type="PROSITE" id="PS50885">
    <property type="entry name" value="HAMP"/>
    <property type="match status" value="1"/>
</dbReference>
<evidence type="ECO:0000256" key="11">
    <source>
        <dbReference type="ARBA" id="ARBA00022989"/>
    </source>
</evidence>
<keyword evidence="7 14" id="KW-0812">Transmembrane</keyword>
<dbReference type="InterPro" id="IPR003660">
    <property type="entry name" value="HAMP_dom"/>
</dbReference>
<dbReference type="PATRIC" id="fig|931276.5.peg.4937"/>
<keyword evidence="18" id="KW-1185">Reference proteome</keyword>
<evidence type="ECO:0000313" key="18">
    <source>
        <dbReference type="Proteomes" id="UP000011728"/>
    </source>
</evidence>
<keyword evidence="5" id="KW-0597">Phosphoprotein</keyword>